<evidence type="ECO:0000313" key="3">
    <source>
        <dbReference type="Proteomes" id="UP001165082"/>
    </source>
</evidence>
<evidence type="ECO:0000313" key="2">
    <source>
        <dbReference type="EMBL" id="GMH60335.1"/>
    </source>
</evidence>
<keyword evidence="3" id="KW-1185">Reference proteome</keyword>
<organism evidence="2 3">
    <name type="scientific">Triparma retinervis</name>
    <dbReference type="NCBI Taxonomy" id="2557542"/>
    <lineage>
        <taxon>Eukaryota</taxon>
        <taxon>Sar</taxon>
        <taxon>Stramenopiles</taxon>
        <taxon>Ochrophyta</taxon>
        <taxon>Bolidophyceae</taxon>
        <taxon>Parmales</taxon>
        <taxon>Triparmaceae</taxon>
        <taxon>Triparma</taxon>
    </lineage>
</organism>
<feature type="compositionally biased region" description="Basic residues" evidence="1">
    <location>
        <begin position="195"/>
        <end position="205"/>
    </location>
</feature>
<dbReference type="EMBL" id="BRXZ01001030">
    <property type="protein sequence ID" value="GMH60335.1"/>
    <property type="molecule type" value="Genomic_DNA"/>
</dbReference>
<comment type="caution">
    <text evidence="2">The sequence shown here is derived from an EMBL/GenBank/DDBJ whole genome shotgun (WGS) entry which is preliminary data.</text>
</comment>
<name>A0A9W7E010_9STRA</name>
<dbReference type="Proteomes" id="UP001165082">
    <property type="component" value="Unassembled WGS sequence"/>
</dbReference>
<dbReference type="OrthoDB" id="10516569at2759"/>
<protein>
    <submittedName>
        <fullName evidence="2">Uncharacterized protein</fullName>
    </submittedName>
</protein>
<feature type="region of interest" description="Disordered" evidence="1">
    <location>
        <begin position="157"/>
        <end position="205"/>
    </location>
</feature>
<dbReference type="AlphaFoldDB" id="A0A9W7E010"/>
<gene>
    <name evidence="2" type="ORF">TrRE_jg12003</name>
</gene>
<feature type="compositionally biased region" description="Acidic residues" evidence="1">
    <location>
        <begin position="160"/>
        <end position="181"/>
    </location>
</feature>
<sequence length="205" mass="21835">MEVFLTPQAAEAFKAHVIKMQGGGGDKIDQEARWRGSVLRLSAWNVNSVVMCSGKRFSSVSRGDEDGFFDGCERPASLPLCVQAGRVEILEETGCAVGTDLEDVNKTVEVRAALGGVNHMMLLKRLKAWYSFVGGGIADAGGLRGVGNVGSILLRGSMDASDDSDSAGSSGEEDDEVNEDESTPRATASPTNLAPKRRRVKATWQ</sequence>
<proteinExistence type="predicted"/>
<accession>A0A9W7E010</accession>
<reference evidence="2" key="1">
    <citation type="submission" date="2022-07" db="EMBL/GenBank/DDBJ databases">
        <title>Genome analysis of Parmales, a sister group of diatoms, reveals the evolutionary specialization of diatoms from phago-mixotrophs to photoautotrophs.</title>
        <authorList>
            <person name="Ban H."/>
            <person name="Sato S."/>
            <person name="Yoshikawa S."/>
            <person name="Kazumasa Y."/>
            <person name="Nakamura Y."/>
            <person name="Ichinomiya M."/>
            <person name="Saitoh K."/>
            <person name="Sato N."/>
            <person name="Blanc-Mathieu R."/>
            <person name="Endo H."/>
            <person name="Kuwata A."/>
            <person name="Ogata H."/>
        </authorList>
    </citation>
    <scope>NUCLEOTIDE SEQUENCE</scope>
</reference>
<evidence type="ECO:0000256" key="1">
    <source>
        <dbReference type="SAM" id="MobiDB-lite"/>
    </source>
</evidence>